<dbReference type="OrthoDB" id="9772295at2"/>
<evidence type="ECO:0008006" key="4">
    <source>
        <dbReference type="Google" id="ProtNLM"/>
    </source>
</evidence>
<dbReference type="Pfam" id="PF08811">
    <property type="entry name" value="DUF1800"/>
    <property type="match status" value="1"/>
</dbReference>
<feature type="region of interest" description="Disordered" evidence="1">
    <location>
        <begin position="61"/>
        <end position="86"/>
    </location>
</feature>
<accession>A0A074MFD9</accession>
<comment type="caution">
    <text evidence="2">The sequence shown here is derived from an EMBL/GenBank/DDBJ whole genome shotgun (WGS) entry which is preliminary data.</text>
</comment>
<feature type="compositionally biased region" description="Basic and acidic residues" evidence="1">
    <location>
        <begin position="1"/>
        <end position="15"/>
    </location>
</feature>
<dbReference type="AlphaFoldDB" id="A0A074MFD9"/>
<keyword evidence="3" id="KW-1185">Reference proteome</keyword>
<feature type="region of interest" description="Disordered" evidence="1">
    <location>
        <begin position="1"/>
        <end position="46"/>
    </location>
</feature>
<dbReference type="eggNOG" id="COG5267">
    <property type="taxonomic scope" value="Bacteria"/>
</dbReference>
<gene>
    <name evidence="2" type="ORF">EH31_10830</name>
</gene>
<reference evidence="2 3" key="1">
    <citation type="submission" date="2014-04" db="EMBL/GenBank/DDBJ databases">
        <title>A comprehensive comparison of genomes of Erythrobacter spp. strains.</title>
        <authorList>
            <person name="Zheng Q."/>
        </authorList>
    </citation>
    <scope>NUCLEOTIDE SEQUENCE [LARGE SCALE GENOMIC DNA]</scope>
    <source>
        <strain evidence="2 3">DSM 6997</strain>
    </source>
</reference>
<proteinExistence type="predicted"/>
<protein>
    <recommendedName>
        <fullName evidence="4">DUF1800 domain-containing protein</fullName>
    </recommendedName>
</protein>
<sequence>MTDHEQLDLQDRSELEYEADDAPNHGTGHDTDRDPQEKPPSKTSLAAVSTIALATAACGGGGGSGGGGTPPPTGGGGTPAPTALSPDTDAQAARFALQAGLSVSTGDILEMRSEGYERWLDNEINQPIERSAQQFLSDIGFEAIDAEQWFFRSDPADYMIWNQLLTGSNSVRKRVALALSEFFVVSVNNIQIWPSTSIGAYWDILKEGAFGNFRDMLEAITLNAGMGVFLNTLGNQKADPATGRVPDENYAREVMQLFSIGLFELNIDGTERLDGSGNPIETYDNDDVTGIAKVFTGYNYSYEGNITFQSPPDRPNLNIPEARLLRNPMTANSFFQIPNRGDQHSMEEKSFLGVTIPSGTGAQESLRIAMDTLFNHPNVGPFFGKQMIQRLVTSNPSPAYVQRVAEVFNNNGSGVRGDLRAVFKAILLDDEALSLQSLADPTFGKLREPMLRFAQWGRTFGARSETTAWLMRDLSDRSRFLSQSPLRSPSVFNFFRPGFIPANSQAAERDLLAPEFQLVNETTAASYVNFMERTIDGRGFWMFDIKATYQDELEIVDDTDALLDRLDLLLTAGQLSETSRTTIADALNAQTVTATSSEEDKLAQVHRAVLLVMVSNDYLIQR</sequence>
<organism evidence="2 3">
    <name type="scientific">Erythrobacter longus</name>
    <dbReference type="NCBI Taxonomy" id="1044"/>
    <lineage>
        <taxon>Bacteria</taxon>
        <taxon>Pseudomonadati</taxon>
        <taxon>Pseudomonadota</taxon>
        <taxon>Alphaproteobacteria</taxon>
        <taxon>Sphingomonadales</taxon>
        <taxon>Erythrobacteraceae</taxon>
        <taxon>Erythrobacter/Porphyrobacter group</taxon>
        <taxon>Erythrobacter</taxon>
    </lineage>
</organism>
<dbReference type="STRING" id="1044.EH31_10830"/>
<evidence type="ECO:0000313" key="3">
    <source>
        <dbReference type="Proteomes" id="UP000027647"/>
    </source>
</evidence>
<feature type="compositionally biased region" description="Gly residues" evidence="1">
    <location>
        <begin position="61"/>
        <end position="78"/>
    </location>
</feature>
<evidence type="ECO:0000256" key="1">
    <source>
        <dbReference type="SAM" id="MobiDB-lite"/>
    </source>
</evidence>
<dbReference type="PANTHER" id="PTHR43737">
    <property type="entry name" value="BLL7424 PROTEIN"/>
    <property type="match status" value="1"/>
</dbReference>
<feature type="compositionally biased region" description="Basic and acidic residues" evidence="1">
    <location>
        <begin position="27"/>
        <end position="40"/>
    </location>
</feature>
<name>A0A074MFD9_ERYLO</name>
<dbReference type="InterPro" id="IPR014917">
    <property type="entry name" value="DUF1800"/>
</dbReference>
<dbReference type="PANTHER" id="PTHR43737:SF1">
    <property type="entry name" value="DUF1501 DOMAIN-CONTAINING PROTEIN"/>
    <property type="match status" value="1"/>
</dbReference>
<dbReference type="Proteomes" id="UP000027647">
    <property type="component" value="Unassembled WGS sequence"/>
</dbReference>
<evidence type="ECO:0000313" key="2">
    <source>
        <dbReference type="EMBL" id="KEO90573.1"/>
    </source>
</evidence>
<dbReference type="RefSeq" id="WP_081853331.1">
    <property type="nucleotide sequence ID" value="NZ_JMIW01000003.1"/>
</dbReference>
<dbReference type="EMBL" id="JMIW01000003">
    <property type="protein sequence ID" value="KEO90573.1"/>
    <property type="molecule type" value="Genomic_DNA"/>
</dbReference>